<keyword evidence="3" id="KW-1185">Reference proteome</keyword>
<name>A0A2A4B4T7_9SPHN</name>
<dbReference type="PROSITE" id="PS50995">
    <property type="entry name" value="HTH_MARR_2"/>
    <property type="match status" value="1"/>
</dbReference>
<gene>
    <name evidence="2" type="ORF">COC42_03425</name>
</gene>
<dbReference type="GO" id="GO:0003700">
    <property type="term" value="F:DNA-binding transcription factor activity"/>
    <property type="evidence" value="ECO:0007669"/>
    <property type="project" value="InterPro"/>
</dbReference>
<evidence type="ECO:0000259" key="1">
    <source>
        <dbReference type="PROSITE" id="PS50995"/>
    </source>
</evidence>
<dbReference type="EMBL" id="NWMW01000001">
    <property type="protein sequence ID" value="PCD03451.1"/>
    <property type="molecule type" value="Genomic_DNA"/>
</dbReference>
<dbReference type="Pfam" id="PF12802">
    <property type="entry name" value="MarR_2"/>
    <property type="match status" value="1"/>
</dbReference>
<dbReference type="PRINTS" id="PR00598">
    <property type="entry name" value="HTHMARR"/>
</dbReference>
<dbReference type="InterPro" id="IPR000835">
    <property type="entry name" value="HTH_MarR-typ"/>
</dbReference>
<dbReference type="InterPro" id="IPR039422">
    <property type="entry name" value="MarR/SlyA-like"/>
</dbReference>
<proteinExistence type="predicted"/>
<organism evidence="2 3">
    <name type="scientific">Sphingomonas spermidinifaciens</name>
    <dbReference type="NCBI Taxonomy" id="1141889"/>
    <lineage>
        <taxon>Bacteria</taxon>
        <taxon>Pseudomonadati</taxon>
        <taxon>Pseudomonadota</taxon>
        <taxon>Alphaproteobacteria</taxon>
        <taxon>Sphingomonadales</taxon>
        <taxon>Sphingomonadaceae</taxon>
        <taxon>Sphingomonas</taxon>
    </lineage>
</organism>
<dbReference type="SMART" id="SM00347">
    <property type="entry name" value="HTH_MARR"/>
    <property type="match status" value="1"/>
</dbReference>
<dbReference type="SUPFAM" id="SSF46785">
    <property type="entry name" value="Winged helix' DNA-binding domain"/>
    <property type="match status" value="1"/>
</dbReference>
<sequence length="173" mass="18760">MAGPTAPEPFRPASPLFLREAEIRKGVELLYFGYSHMTRAIDEGLAAKGLGRAHHRALYFIARQPGLTVSQLLSLLAITKQSLGRVLTELTERGLVEMRPGDRDRRQRLLRLTAEGAALEAALFEALRERLSAAYQSAGQGAVGGFWAVLEGLIPADERAKVAALGNLASPRT</sequence>
<dbReference type="GO" id="GO:0006950">
    <property type="term" value="P:response to stress"/>
    <property type="evidence" value="ECO:0007669"/>
    <property type="project" value="TreeGrafter"/>
</dbReference>
<evidence type="ECO:0000313" key="3">
    <source>
        <dbReference type="Proteomes" id="UP000218366"/>
    </source>
</evidence>
<dbReference type="PANTHER" id="PTHR33164:SF44">
    <property type="entry name" value="TRANSCRIPTIONAL REGULATORY PROTEIN"/>
    <property type="match status" value="1"/>
</dbReference>
<dbReference type="AlphaFoldDB" id="A0A2A4B4T7"/>
<dbReference type="RefSeq" id="WP_096341852.1">
    <property type="nucleotide sequence ID" value="NZ_NWMW01000001.1"/>
</dbReference>
<protein>
    <submittedName>
        <fullName evidence="2">MarR family transcriptional regulator</fullName>
    </submittedName>
</protein>
<dbReference type="PANTHER" id="PTHR33164">
    <property type="entry name" value="TRANSCRIPTIONAL REGULATOR, MARR FAMILY"/>
    <property type="match status" value="1"/>
</dbReference>
<dbReference type="OrthoDB" id="9799368at2"/>
<dbReference type="InterPro" id="IPR036388">
    <property type="entry name" value="WH-like_DNA-bd_sf"/>
</dbReference>
<dbReference type="Proteomes" id="UP000218366">
    <property type="component" value="Unassembled WGS sequence"/>
</dbReference>
<accession>A0A2A4B4T7</accession>
<feature type="domain" description="HTH marR-type" evidence="1">
    <location>
        <begin position="13"/>
        <end position="155"/>
    </location>
</feature>
<reference evidence="2 3" key="1">
    <citation type="submission" date="2017-09" db="EMBL/GenBank/DDBJ databases">
        <title>Sphingomonas spermidinifaciens 9NM-10, whole genome shotgun sequence.</title>
        <authorList>
            <person name="Feng G."/>
            <person name="Zhu H."/>
        </authorList>
    </citation>
    <scope>NUCLEOTIDE SEQUENCE [LARGE SCALE GENOMIC DNA]</scope>
    <source>
        <strain evidence="2 3">9NM-10</strain>
    </source>
</reference>
<comment type="caution">
    <text evidence="2">The sequence shown here is derived from an EMBL/GenBank/DDBJ whole genome shotgun (WGS) entry which is preliminary data.</text>
</comment>
<dbReference type="InterPro" id="IPR036390">
    <property type="entry name" value="WH_DNA-bd_sf"/>
</dbReference>
<dbReference type="Gene3D" id="1.10.10.10">
    <property type="entry name" value="Winged helix-like DNA-binding domain superfamily/Winged helix DNA-binding domain"/>
    <property type="match status" value="1"/>
</dbReference>
<evidence type="ECO:0000313" key="2">
    <source>
        <dbReference type="EMBL" id="PCD03451.1"/>
    </source>
</evidence>